<evidence type="ECO:0000313" key="2">
    <source>
        <dbReference type="EMBL" id="MBA0618208.1"/>
    </source>
</evidence>
<evidence type="ECO:0000313" key="3">
    <source>
        <dbReference type="Proteomes" id="UP000593561"/>
    </source>
</evidence>
<keyword evidence="3" id="KW-1185">Reference proteome</keyword>
<comment type="caution">
    <text evidence="2">The sequence shown here is derived from an EMBL/GenBank/DDBJ whole genome shotgun (WGS) entry which is preliminary data.</text>
</comment>
<name>A0A7J8RWJ8_GOSDV</name>
<feature type="region of interest" description="Disordered" evidence="1">
    <location>
        <begin position="80"/>
        <end position="99"/>
    </location>
</feature>
<sequence>MCYRVDCRQCGKYTWGGCGKHLSTLYASIDVGKHCMCRSWPGVVIPSTTNATNNNNNQQPATPVLGYSFSLTFWCMSERKDDDHDKRARDKKAKLDVFG</sequence>
<dbReference type="PANTHER" id="PTHR34724:SF2">
    <property type="entry name" value="OS12G0596101 PROTEIN"/>
    <property type="match status" value="1"/>
</dbReference>
<organism evidence="2 3">
    <name type="scientific">Gossypium davidsonii</name>
    <name type="common">Davidson's cotton</name>
    <name type="synonym">Gossypium klotzschianum subsp. davidsonii</name>
    <dbReference type="NCBI Taxonomy" id="34287"/>
    <lineage>
        <taxon>Eukaryota</taxon>
        <taxon>Viridiplantae</taxon>
        <taxon>Streptophyta</taxon>
        <taxon>Embryophyta</taxon>
        <taxon>Tracheophyta</taxon>
        <taxon>Spermatophyta</taxon>
        <taxon>Magnoliopsida</taxon>
        <taxon>eudicotyledons</taxon>
        <taxon>Gunneridae</taxon>
        <taxon>Pentapetalae</taxon>
        <taxon>rosids</taxon>
        <taxon>malvids</taxon>
        <taxon>Malvales</taxon>
        <taxon>Malvaceae</taxon>
        <taxon>Malvoideae</taxon>
        <taxon>Gossypium</taxon>
    </lineage>
</organism>
<dbReference type="Proteomes" id="UP000593561">
    <property type="component" value="Unassembled WGS sequence"/>
</dbReference>
<protein>
    <submittedName>
        <fullName evidence="2">Uncharacterized protein</fullName>
    </submittedName>
</protein>
<reference evidence="2 3" key="1">
    <citation type="journal article" date="2019" name="Genome Biol. Evol.">
        <title>Insights into the evolution of the New World diploid cottons (Gossypium, subgenus Houzingenia) based on genome sequencing.</title>
        <authorList>
            <person name="Grover C.E."/>
            <person name="Arick M.A. 2nd"/>
            <person name="Thrash A."/>
            <person name="Conover J.L."/>
            <person name="Sanders W.S."/>
            <person name="Peterson D.G."/>
            <person name="Frelichowski J.E."/>
            <person name="Scheffler J.A."/>
            <person name="Scheffler B.E."/>
            <person name="Wendel J.F."/>
        </authorList>
    </citation>
    <scope>NUCLEOTIDE SEQUENCE [LARGE SCALE GENOMIC DNA]</scope>
    <source>
        <strain evidence="2">27</strain>
        <tissue evidence="2">Leaf</tissue>
    </source>
</reference>
<dbReference type="AlphaFoldDB" id="A0A7J8RWJ8"/>
<evidence type="ECO:0000256" key="1">
    <source>
        <dbReference type="SAM" id="MobiDB-lite"/>
    </source>
</evidence>
<dbReference type="PANTHER" id="PTHR34724">
    <property type="entry name" value="OS12G0596101 PROTEIN"/>
    <property type="match status" value="1"/>
</dbReference>
<dbReference type="EMBL" id="JABFAC010000007">
    <property type="protein sequence ID" value="MBA0618208.1"/>
    <property type="molecule type" value="Genomic_DNA"/>
</dbReference>
<accession>A0A7J8RWJ8</accession>
<proteinExistence type="predicted"/>
<gene>
    <name evidence="2" type="ORF">Godav_027588</name>
</gene>